<name>A0A975GB31_9THEO</name>
<dbReference type="Proteomes" id="UP000671913">
    <property type="component" value="Chromosome"/>
</dbReference>
<organism evidence="1 2">
    <name type="scientific">Aceticella autotrophica</name>
    <dbReference type="NCBI Taxonomy" id="2755338"/>
    <lineage>
        <taxon>Bacteria</taxon>
        <taxon>Bacillati</taxon>
        <taxon>Bacillota</taxon>
        <taxon>Clostridia</taxon>
        <taxon>Thermoanaerobacterales</taxon>
        <taxon>Thermoanaerobacteraceae</taxon>
        <taxon>Aceticella</taxon>
    </lineage>
</organism>
<accession>A0A975GB31</accession>
<protein>
    <submittedName>
        <fullName evidence="1">Uncharacterized protein</fullName>
    </submittedName>
</protein>
<dbReference type="EMBL" id="CP060096">
    <property type="protein sequence ID" value="QSZ27776.1"/>
    <property type="molecule type" value="Genomic_DNA"/>
</dbReference>
<dbReference type="KEGG" id="aaut:ACETAC_02440"/>
<gene>
    <name evidence="1" type="ORF">ACETAC_02440</name>
</gene>
<evidence type="ECO:0000313" key="1">
    <source>
        <dbReference type="EMBL" id="QSZ27776.1"/>
    </source>
</evidence>
<dbReference type="RefSeq" id="WP_284680489.1">
    <property type="nucleotide sequence ID" value="NZ_CP060096.1"/>
</dbReference>
<dbReference type="AlphaFoldDB" id="A0A975GB31"/>
<sequence length="157" mass="18920">MNLYNEDKVVKNIYDFAVKEPDFFEELTIIMDKYGDWPYDIVKYEFRDLFRILSERERMPESSEEKYSKMKEDVNLLRVKYPDAFNEFSLLIRKYVTYENNAIGYNSFIRCINEANKKLCRKYKKIVDSIMGSLNIPNLDVKQFDDLLEKSLKQRSN</sequence>
<evidence type="ECO:0000313" key="2">
    <source>
        <dbReference type="Proteomes" id="UP000671913"/>
    </source>
</evidence>
<keyword evidence="2" id="KW-1185">Reference proteome</keyword>
<proteinExistence type="predicted"/>
<reference evidence="1" key="1">
    <citation type="submission" date="2020-08" db="EMBL/GenBank/DDBJ databases">
        <title>Genomic insights into the carbon and energy metabolism of the first obligate autotrophic acetogenic bacterium Aceticella autotrophica gen. nov., sp. nov.</title>
        <authorList>
            <person name="Toshchakov S.V."/>
            <person name="Elcheninov A.G."/>
            <person name="Kublanov I.V."/>
            <person name="Frolov E.N."/>
            <person name="Lebedinsky A.V."/>
        </authorList>
    </citation>
    <scope>NUCLEOTIDE SEQUENCE</scope>
    <source>
        <strain evidence="1">3443-3Ac</strain>
    </source>
</reference>